<sequence>MWPPFCLNIYDLRTMTTIINYLTAHPVALGIAVIISLLIVLSFARRILRFALVLVALGILYVAWVSWHGGDPAEKAQKASRTVKQAVHKGEGVMKVVDWLFKRDEERPRKEE</sequence>
<evidence type="ECO:0000256" key="1">
    <source>
        <dbReference type="SAM" id="Phobius"/>
    </source>
</evidence>
<dbReference type="KEGG" id="clz:BIU88_01295"/>
<accession>A0A1D8CVL4</accession>
<gene>
    <name evidence="2" type="ORF">BIU88_01295</name>
</gene>
<feature type="transmembrane region" description="Helical" evidence="1">
    <location>
        <begin position="47"/>
        <end position="67"/>
    </location>
</feature>
<dbReference type="Proteomes" id="UP000095185">
    <property type="component" value="Chromosome"/>
</dbReference>
<feature type="transmembrane region" description="Helical" evidence="1">
    <location>
        <begin position="18"/>
        <end position="40"/>
    </location>
</feature>
<keyword evidence="1" id="KW-0472">Membrane</keyword>
<evidence type="ECO:0000313" key="2">
    <source>
        <dbReference type="EMBL" id="AOS82902.1"/>
    </source>
</evidence>
<keyword evidence="3" id="KW-1185">Reference proteome</keyword>
<dbReference type="OrthoDB" id="598244at2"/>
<keyword evidence="1" id="KW-0812">Transmembrane</keyword>
<organism evidence="2 3">
    <name type="scientific">Chlorobaculum limnaeum</name>
    <dbReference type="NCBI Taxonomy" id="274537"/>
    <lineage>
        <taxon>Bacteria</taxon>
        <taxon>Pseudomonadati</taxon>
        <taxon>Chlorobiota</taxon>
        <taxon>Chlorobiia</taxon>
        <taxon>Chlorobiales</taxon>
        <taxon>Chlorobiaceae</taxon>
        <taxon>Chlorobaculum</taxon>
    </lineage>
</organism>
<keyword evidence="1" id="KW-1133">Transmembrane helix</keyword>
<reference evidence="2" key="1">
    <citation type="submission" date="2016-09" db="EMBL/GenBank/DDBJ databases">
        <title>Genome sequence of Chlorobaculum limnaeum.</title>
        <authorList>
            <person name="Liu Z."/>
            <person name="Tank M."/>
            <person name="Bryant D.A."/>
        </authorList>
    </citation>
    <scope>NUCLEOTIDE SEQUENCE [LARGE SCALE GENOMIC DNA]</scope>
    <source>
        <strain evidence="2">DSM 1677</strain>
    </source>
</reference>
<dbReference type="STRING" id="274537.BIU88_01295"/>
<name>A0A1D8CVL4_CHLLM</name>
<protein>
    <submittedName>
        <fullName evidence="2">Uncharacterized protein</fullName>
    </submittedName>
</protein>
<proteinExistence type="predicted"/>
<dbReference type="AlphaFoldDB" id="A0A1D8CVL4"/>
<evidence type="ECO:0000313" key="3">
    <source>
        <dbReference type="Proteomes" id="UP000095185"/>
    </source>
</evidence>
<dbReference type="EMBL" id="CP017305">
    <property type="protein sequence ID" value="AOS82902.1"/>
    <property type="molecule type" value="Genomic_DNA"/>
</dbReference>